<evidence type="ECO:0000313" key="1">
    <source>
        <dbReference type="EMBL" id="MDQ9071160.1"/>
    </source>
</evidence>
<accession>A0AAW8JFS4</accession>
<dbReference type="RefSeq" id="WP_308955479.1">
    <property type="nucleotide sequence ID" value="NZ_JAVICY010000005.1"/>
</dbReference>
<organism evidence="1 2">
    <name type="scientific">Acinetobacter gerneri</name>
    <dbReference type="NCBI Taxonomy" id="202952"/>
    <lineage>
        <taxon>Bacteria</taxon>
        <taxon>Pseudomonadati</taxon>
        <taxon>Pseudomonadota</taxon>
        <taxon>Gammaproteobacteria</taxon>
        <taxon>Moraxellales</taxon>
        <taxon>Moraxellaceae</taxon>
        <taxon>Acinetobacter</taxon>
    </lineage>
</organism>
<sequence>MLEETKYSKMKMIIMKKIILGLTVGLLSFSSYSSELKCSESYDIFQGIIKGVFDVRKNGNLKQIKAHNERYGYTALFKENHPGQLYWYGWRDEREHDALLLHASDEIKIGKSKEHRTTLLKPKADFISSVGEVCIIPMYFSVNYDGKRSGSLTDVFFVRDIQSNQWRVFIYTGNESEEVMDEFFPDLPKRIKMKLSKIKMYN</sequence>
<proteinExistence type="predicted"/>
<dbReference type="Proteomes" id="UP001243195">
    <property type="component" value="Unassembled WGS sequence"/>
</dbReference>
<dbReference type="EMBL" id="JAVIDA010000006">
    <property type="protein sequence ID" value="MDQ9071160.1"/>
    <property type="molecule type" value="Genomic_DNA"/>
</dbReference>
<reference evidence="1" key="1">
    <citation type="submission" date="2023-08" db="EMBL/GenBank/DDBJ databases">
        <title>Emergence of clinically-relevant ST2 carbapenem-resistant Acinetobacter baumannii strains in hospital sewages in Zhejiang, East of China.</title>
        <authorList>
            <person name="Kaichao C."/>
            <person name="Zhang R."/>
        </authorList>
    </citation>
    <scope>NUCLEOTIDE SEQUENCE</scope>
    <source>
        <strain evidence="1">M-SY-60</strain>
    </source>
</reference>
<gene>
    <name evidence="1" type="ORF">RFH51_06770</name>
</gene>
<protein>
    <recommendedName>
        <fullName evidence="3">Lipoprotein</fullName>
    </recommendedName>
</protein>
<evidence type="ECO:0000313" key="2">
    <source>
        <dbReference type="Proteomes" id="UP001243195"/>
    </source>
</evidence>
<dbReference type="AlphaFoldDB" id="A0AAW8JFS4"/>
<name>A0AAW8JFS4_9GAMM</name>
<comment type="caution">
    <text evidence="1">The sequence shown here is derived from an EMBL/GenBank/DDBJ whole genome shotgun (WGS) entry which is preliminary data.</text>
</comment>
<evidence type="ECO:0008006" key="3">
    <source>
        <dbReference type="Google" id="ProtNLM"/>
    </source>
</evidence>